<gene>
    <name evidence="1" type="ORF">PG996_013437</name>
</gene>
<proteinExistence type="predicted"/>
<sequence length="141" mass="15818">MVPTSTWASCVPNEVLEKDYEMCLFEDARRLRNTPSPIKYLFGDDALDIVLRVRGAAEREAVAVDPLEGRQRLSGVAVLCHRAERLKLDPYCMQEGPKPTGGEDGYGTSKKLQRHMEYIQPQEEYIKDEGADVDESKATGV</sequence>
<evidence type="ECO:0000313" key="2">
    <source>
        <dbReference type="Proteomes" id="UP001446871"/>
    </source>
</evidence>
<evidence type="ECO:0000313" key="1">
    <source>
        <dbReference type="EMBL" id="KAK8054136.1"/>
    </source>
</evidence>
<dbReference type="EMBL" id="JAQQWM010000008">
    <property type="protein sequence ID" value="KAK8054136.1"/>
    <property type="molecule type" value="Genomic_DNA"/>
</dbReference>
<name>A0ABR1U5F8_9PEZI</name>
<reference evidence="1 2" key="1">
    <citation type="submission" date="2023-01" db="EMBL/GenBank/DDBJ databases">
        <title>Analysis of 21 Apiospora genomes using comparative genomics revels a genus with tremendous synthesis potential of carbohydrate active enzymes and secondary metabolites.</title>
        <authorList>
            <person name="Sorensen T."/>
        </authorList>
    </citation>
    <scope>NUCLEOTIDE SEQUENCE [LARGE SCALE GENOMIC DNA]</scope>
    <source>
        <strain evidence="1 2">CBS 83171</strain>
    </source>
</reference>
<comment type="caution">
    <text evidence="1">The sequence shown here is derived from an EMBL/GenBank/DDBJ whole genome shotgun (WGS) entry which is preliminary data.</text>
</comment>
<keyword evidence="2" id="KW-1185">Reference proteome</keyword>
<organism evidence="1 2">
    <name type="scientific">Apiospora saccharicola</name>
    <dbReference type="NCBI Taxonomy" id="335842"/>
    <lineage>
        <taxon>Eukaryota</taxon>
        <taxon>Fungi</taxon>
        <taxon>Dikarya</taxon>
        <taxon>Ascomycota</taxon>
        <taxon>Pezizomycotina</taxon>
        <taxon>Sordariomycetes</taxon>
        <taxon>Xylariomycetidae</taxon>
        <taxon>Amphisphaeriales</taxon>
        <taxon>Apiosporaceae</taxon>
        <taxon>Apiospora</taxon>
    </lineage>
</organism>
<protein>
    <submittedName>
        <fullName evidence="1">Uncharacterized protein</fullName>
    </submittedName>
</protein>
<dbReference type="Proteomes" id="UP001446871">
    <property type="component" value="Unassembled WGS sequence"/>
</dbReference>
<accession>A0ABR1U5F8</accession>